<comment type="caution">
    <text evidence="1">The sequence shown here is derived from an EMBL/GenBank/DDBJ whole genome shotgun (WGS) entry which is preliminary data.</text>
</comment>
<protein>
    <submittedName>
        <fullName evidence="1">Uncharacterized protein</fullName>
    </submittedName>
</protein>
<accession>A0A6A4RV07</accession>
<dbReference type="EMBL" id="VEVO01000022">
    <property type="protein sequence ID" value="KAF0023858.1"/>
    <property type="molecule type" value="Genomic_DNA"/>
</dbReference>
<gene>
    <name evidence="1" type="ORF">F2P81_024488</name>
</gene>
<evidence type="ECO:0000313" key="1">
    <source>
        <dbReference type="EMBL" id="KAF0023858.1"/>
    </source>
</evidence>
<dbReference type="Proteomes" id="UP000438429">
    <property type="component" value="Unassembled WGS sequence"/>
</dbReference>
<proteinExistence type="predicted"/>
<sequence>MSPGNGDSDSIGGQSDYDVIKESGEGLFLSFDAVDVFTALVGARARSLRYGETDVLTTRAGRLSRFYTCRLNYSGVLKRLKLTPGLRCRLEGKRLELITPSSTFAARQEISRLTIHVREWSRSSTFAARQEIARLYASGHTIYVFSCVSIDGDLN</sequence>
<organism evidence="1 2">
    <name type="scientific">Scophthalmus maximus</name>
    <name type="common">Turbot</name>
    <name type="synonym">Psetta maxima</name>
    <dbReference type="NCBI Taxonomy" id="52904"/>
    <lineage>
        <taxon>Eukaryota</taxon>
        <taxon>Metazoa</taxon>
        <taxon>Chordata</taxon>
        <taxon>Craniata</taxon>
        <taxon>Vertebrata</taxon>
        <taxon>Euteleostomi</taxon>
        <taxon>Actinopterygii</taxon>
        <taxon>Neopterygii</taxon>
        <taxon>Teleostei</taxon>
        <taxon>Neoteleostei</taxon>
        <taxon>Acanthomorphata</taxon>
        <taxon>Carangaria</taxon>
        <taxon>Pleuronectiformes</taxon>
        <taxon>Pleuronectoidei</taxon>
        <taxon>Scophthalmidae</taxon>
        <taxon>Scophthalmus</taxon>
    </lineage>
</organism>
<evidence type="ECO:0000313" key="2">
    <source>
        <dbReference type="Proteomes" id="UP000438429"/>
    </source>
</evidence>
<reference evidence="1 2" key="1">
    <citation type="submission" date="2019-06" db="EMBL/GenBank/DDBJ databases">
        <title>Draft genomes of female and male turbot (Scophthalmus maximus).</title>
        <authorList>
            <person name="Xu H."/>
            <person name="Xu X.-W."/>
            <person name="Shao C."/>
            <person name="Chen S."/>
        </authorList>
    </citation>
    <scope>NUCLEOTIDE SEQUENCE [LARGE SCALE GENOMIC DNA]</scope>
    <source>
        <strain evidence="1">Ysfricsl-2016a</strain>
        <tissue evidence="1">Blood</tissue>
    </source>
</reference>
<name>A0A6A4RV07_SCOMX</name>
<dbReference type="AlphaFoldDB" id="A0A6A4RV07"/>